<dbReference type="Proteomes" id="UP000006804">
    <property type="component" value="Chromosome"/>
</dbReference>
<sequence length="391" mass="43636">MSFLVTKLDEPLAGLDKIGVDPASIPIFQKKGQFIGLLIYDVPVIAANVIKQEMLAAGGDAAVHRSAITHKIEKTNVLTLGTLAQHDKVIRKLAMMPYWGLDLISQAMKECLYSEMPKEMPLPNGKKLVFDRTLIMGIVNVTPDSFYAASRVQKDQLLDYVAKMVQNGVDIVDIGGESTRPGSDRVPLDEELNRVLPAIELVKANFDVIISVDTYKSKVAEEALKLGVHIVNDISALRFDGKMLEVVLKYKPAVILMHMKGEPKTMQQNPYYEDVVKEILEFFVERISLLKKYGLDDRVIIDPGIGFGKRFEDNIEILKRLDQFKSLKVPLLIGHSRKSFIGHALGGIPAEERLFGTLAVTAYCVMKKVNILRVHDVAENLQIVKMISQLI</sequence>
<dbReference type="InterPro" id="IPR011005">
    <property type="entry name" value="Dihydropteroate_synth-like_sf"/>
</dbReference>
<dbReference type="OrthoDB" id="9811744at2"/>
<keyword evidence="8" id="KW-0289">Folate biosynthesis</keyword>
<dbReference type="AlphaFoldDB" id="F7YV55"/>
<dbReference type="Pfam" id="PF00809">
    <property type="entry name" value="Pterin_bind"/>
    <property type="match status" value="1"/>
</dbReference>
<dbReference type="CDD" id="cd00739">
    <property type="entry name" value="DHPS"/>
    <property type="match status" value="1"/>
</dbReference>
<comment type="pathway">
    <text evidence="3">Cofactor biosynthesis; tetrahydrofolate biosynthesis; 7,8-dihydrofolate from 2-amino-4-hydroxy-6-hydroxymethyl-7,8-dihydropteridine diphosphate and 4-aminobenzoate: step 1/2.</text>
</comment>
<evidence type="ECO:0000256" key="3">
    <source>
        <dbReference type="ARBA" id="ARBA00004763"/>
    </source>
</evidence>
<evidence type="ECO:0000256" key="7">
    <source>
        <dbReference type="ARBA" id="ARBA00022842"/>
    </source>
</evidence>
<evidence type="ECO:0000256" key="5">
    <source>
        <dbReference type="ARBA" id="ARBA00022679"/>
    </source>
</evidence>
<evidence type="ECO:0000259" key="9">
    <source>
        <dbReference type="PROSITE" id="PS50972"/>
    </source>
</evidence>
<gene>
    <name evidence="10" type="ORF">Theth_0255</name>
</gene>
<dbReference type="EC" id="2.5.1.15" evidence="4"/>
<dbReference type="eggNOG" id="COG0294">
    <property type="taxonomic scope" value="Bacteria"/>
</dbReference>
<evidence type="ECO:0000256" key="2">
    <source>
        <dbReference type="ARBA" id="ARBA00001946"/>
    </source>
</evidence>
<dbReference type="InterPro" id="IPR045031">
    <property type="entry name" value="DHP_synth-like"/>
</dbReference>
<dbReference type="PATRIC" id="fig|688269.3.peg.265"/>
<dbReference type="GO" id="GO:0005829">
    <property type="term" value="C:cytosol"/>
    <property type="evidence" value="ECO:0007669"/>
    <property type="project" value="TreeGrafter"/>
</dbReference>
<feature type="domain" description="Pterin-binding" evidence="9">
    <location>
        <begin position="133"/>
        <end position="385"/>
    </location>
</feature>
<dbReference type="EMBL" id="CP002351">
    <property type="protein sequence ID" value="AEH50354.1"/>
    <property type="molecule type" value="Genomic_DNA"/>
</dbReference>
<name>F7YV55_9THEM</name>
<dbReference type="PANTHER" id="PTHR20941:SF1">
    <property type="entry name" value="FOLIC ACID SYNTHESIS PROTEIN FOL1"/>
    <property type="match status" value="1"/>
</dbReference>
<organism evidence="10 11">
    <name type="scientific">Pseudothermotoga thermarum DSM 5069</name>
    <dbReference type="NCBI Taxonomy" id="688269"/>
    <lineage>
        <taxon>Bacteria</taxon>
        <taxon>Thermotogati</taxon>
        <taxon>Thermotogota</taxon>
        <taxon>Thermotogae</taxon>
        <taxon>Thermotogales</taxon>
        <taxon>Thermotogaceae</taxon>
        <taxon>Pseudothermotoga</taxon>
    </lineage>
</organism>
<dbReference type="GO" id="GO:0046872">
    <property type="term" value="F:metal ion binding"/>
    <property type="evidence" value="ECO:0007669"/>
    <property type="project" value="UniProtKB-KW"/>
</dbReference>
<keyword evidence="11" id="KW-1185">Reference proteome</keyword>
<dbReference type="GO" id="GO:0046654">
    <property type="term" value="P:tetrahydrofolate biosynthetic process"/>
    <property type="evidence" value="ECO:0007669"/>
    <property type="project" value="TreeGrafter"/>
</dbReference>
<dbReference type="Gene3D" id="3.20.20.20">
    <property type="entry name" value="Dihydropteroate synthase-like"/>
    <property type="match status" value="1"/>
</dbReference>
<reference evidence="10 11" key="1">
    <citation type="submission" date="2010-11" db="EMBL/GenBank/DDBJ databases">
        <title>The complete genome of Thermotoga thermarum DSM 5069.</title>
        <authorList>
            <consortium name="US DOE Joint Genome Institute (JGI-PGF)"/>
            <person name="Lucas S."/>
            <person name="Copeland A."/>
            <person name="Lapidus A."/>
            <person name="Bruce D."/>
            <person name="Goodwin L."/>
            <person name="Pitluck S."/>
            <person name="Kyrpides N."/>
            <person name="Mavromatis K."/>
            <person name="Ivanova N."/>
            <person name="Zeytun A."/>
            <person name="Brettin T."/>
            <person name="Detter J.C."/>
            <person name="Tapia R."/>
            <person name="Han C."/>
            <person name="Land M."/>
            <person name="Hauser L."/>
            <person name="Markowitz V."/>
            <person name="Cheng J.-F."/>
            <person name="Hugenholtz P."/>
            <person name="Woyke T."/>
            <person name="Wu D."/>
            <person name="Spring S."/>
            <person name="Schroeder M."/>
            <person name="Brambilla E."/>
            <person name="Klenk H.-P."/>
            <person name="Eisen J.A."/>
        </authorList>
    </citation>
    <scope>NUCLEOTIDE SEQUENCE [LARGE SCALE GENOMIC DNA]</scope>
    <source>
        <strain evidence="10 11">DSM 5069</strain>
    </source>
</reference>
<dbReference type="PROSITE" id="PS50972">
    <property type="entry name" value="PTERIN_BINDING"/>
    <property type="match status" value="1"/>
</dbReference>
<keyword evidence="6" id="KW-0479">Metal-binding</keyword>
<dbReference type="SUPFAM" id="SSF51717">
    <property type="entry name" value="Dihydropteroate synthetase-like"/>
    <property type="match status" value="1"/>
</dbReference>
<keyword evidence="5 10" id="KW-0808">Transferase</keyword>
<accession>F7YV55</accession>
<evidence type="ECO:0000256" key="4">
    <source>
        <dbReference type="ARBA" id="ARBA00012458"/>
    </source>
</evidence>
<evidence type="ECO:0000313" key="10">
    <source>
        <dbReference type="EMBL" id="AEH50354.1"/>
    </source>
</evidence>
<evidence type="ECO:0000256" key="8">
    <source>
        <dbReference type="ARBA" id="ARBA00022909"/>
    </source>
</evidence>
<evidence type="ECO:0000256" key="1">
    <source>
        <dbReference type="ARBA" id="ARBA00000012"/>
    </source>
</evidence>
<comment type="catalytic activity">
    <reaction evidence="1">
        <text>(7,8-dihydropterin-6-yl)methyl diphosphate + 4-aminobenzoate = 7,8-dihydropteroate + diphosphate</text>
        <dbReference type="Rhea" id="RHEA:19949"/>
        <dbReference type="ChEBI" id="CHEBI:17836"/>
        <dbReference type="ChEBI" id="CHEBI:17839"/>
        <dbReference type="ChEBI" id="CHEBI:33019"/>
        <dbReference type="ChEBI" id="CHEBI:72950"/>
        <dbReference type="EC" id="2.5.1.15"/>
    </reaction>
</comment>
<dbReference type="GO" id="GO:0004156">
    <property type="term" value="F:dihydropteroate synthase activity"/>
    <property type="evidence" value="ECO:0007669"/>
    <property type="project" value="UniProtKB-EC"/>
</dbReference>
<dbReference type="RefSeq" id="WP_013931577.1">
    <property type="nucleotide sequence ID" value="NC_015707.1"/>
</dbReference>
<dbReference type="InterPro" id="IPR006390">
    <property type="entry name" value="DHP_synth_dom"/>
</dbReference>
<comment type="cofactor">
    <cofactor evidence="2">
        <name>Mg(2+)</name>
        <dbReference type="ChEBI" id="CHEBI:18420"/>
    </cofactor>
</comment>
<dbReference type="PROSITE" id="PS00793">
    <property type="entry name" value="DHPS_2"/>
    <property type="match status" value="1"/>
</dbReference>
<dbReference type="HOGENOM" id="CLU_008023_1_0_0"/>
<evidence type="ECO:0000313" key="11">
    <source>
        <dbReference type="Proteomes" id="UP000006804"/>
    </source>
</evidence>
<dbReference type="GO" id="GO:0046656">
    <property type="term" value="P:folic acid biosynthetic process"/>
    <property type="evidence" value="ECO:0007669"/>
    <property type="project" value="UniProtKB-KW"/>
</dbReference>
<protein>
    <recommendedName>
        <fullName evidence="4">dihydropteroate synthase</fullName>
        <ecNumber evidence="4">2.5.1.15</ecNumber>
    </recommendedName>
</protein>
<dbReference type="InterPro" id="IPR000489">
    <property type="entry name" value="Pterin-binding_dom"/>
</dbReference>
<proteinExistence type="predicted"/>
<dbReference type="STRING" id="688269.Theth_0255"/>
<evidence type="ECO:0000256" key="6">
    <source>
        <dbReference type="ARBA" id="ARBA00022723"/>
    </source>
</evidence>
<keyword evidence="7" id="KW-0460">Magnesium</keyword>
<dbReference type="KEGG" id="tta:Theth_0255"/>
<dbReference type="PANTHER" id="PTHR20941">
    <property type="entry name" value="FOLATE SYNTHESIS PROTEINS"/>
    <property type="match status" value="1"/>
</dbReference>
<dbReference type="NCBIfam" id="TIGR01496">
    <property type="entry name" value="DHPS"/>
    <property type="match status" value="1"/>
</dbReference>